<proteinExistence type="predicted"/>
<dbReference type="RefSeq" id="WP_144688884.1">
    <property type="nucleotide sequence ID" value="NZ_VLLQ01000014.1"/>
</dbReference>
<organism evidence="1 2">
    <name type="scientific">Enorma shizhengliae</name>
    <dbReference type="NCBI Taxonomy" id="2606615"/>
    <lineage>
        <taxon>Bacteria</taxon>
        <taxon>Bacillati</taxon>
        <taxon>Actinomycetota</taxon>
        <taxon>Coriobacteriia</taxon>
        <taxon>Coriobacteriales</taxon>
        <taxon>Coriobacteriaceae</taxon>
        <taxon>Enorma</taxon>
    </lineage>
</organism>
<dbReference type="AlphaFoldDB" id="A0A7K0GBV1"/>
<sequence length="351" mass="39802">MDMVLAGRTAFQFHRIPPQVAMLVNEELDVTSALGPRMLARRQSYFHYLTTPLEILVFERRARHASKGIHRTLWTGELPVGSVWDIDAYLKVASPAFTLFLLAQRVSIIQLVMAMYELTGRFTVFAADPKHMEYLEHAGALSDASWRLAPGRSGQSTLWMRPPLVTIEELWDMCEKTRGRRGHKTFERALKEVKGVVASPLEARAVIRLCGSRLLGGEGFGPVELNSKVRFSRAARAVTGQDHGIVDILFPADDRHKDFAYECQGRAVHGPYGLTGADANRLLGLQLMGIDTALLTYEQLADQYRFEQVRRLTADKLHARYQEKSAALLEHERQLRRELFIDWEDLCGEVR</sequence>
<evidence type="ECO:0000313" key="1">
    <source>
        <dbReference type="EMBL" id="MRX80849.1"/>
    </source>
</evidence>
<gene>
    <name evidence="1" type="ORF">GJE22_09680</name>
</gene>
<name>A0A7K0GBV1_9ACTN</name>
<accession>A0A7K0GBV1</accession>
<evidence type="ECO:0000313" key="2">
    <source>
        <dbReference type="Proteomes" id="UP000470010"/>
    </source>
</evidence>
<dbReference type="EMBL" id="VTFZ01000016">
    <property type="protein sequence ID" value="MRX80849.1"/>
    <property type="molecule type" value="Genomic_DNA"/>
</dbReference>
<reference evidence="2" key="1">
    <citation type="submission" date="2019-08" db="EMBL/GenBank/DDBJ databases">
        <title>Arthrobacter sp. nov., isolated from plateau pika and Tibetan wild ass.</title>
        <authorList>
            <person name="Ge Y."/>
        </authorList>
    </citation>
    <scope>NUCLEOTIDE SEQUENCE [LARGE SCALE GENOMIC DNA]</scope>
    <source>
        <strain evidence="2">HF-1365</strain>
    </source>
</reference>
<comment type="caution">
    <text evidence="1">The sequence shown here is derived from an EMBL/GenBank/DDBJ whole genome shotgun (WGS) entry which is preliminary data.</text>
</comment>
<keyword evidence="2" id="KW-1185">Reference proteome</keyword>
<protein>
    <submittedName>
        <fullName evidence="1">Uncharacterized protein</fullName>
    </submittedName>
</protein>
<dbReference type="Proteomes" id="UP000470010">
    <property type="component" value="Unassembled WGS sequence"/>
</dbReference>